<reference evidence="1" key="2">
    <citation type="submission" date="2016-06" db="EMBL/GenBank/DDBJ databases">
        <title>The genome of a short-lived fish provides insights into sex chromosome evolution and the genetic control of aging.</title>
        <authorList>
            <person name="Reichwald K."/>
            <person name="Felder M."/>
            <person name="Petzold A."/>
            <person name="Koch P."/>
            <person name="Groth M."/>
            <person name="Platzer M."/>
        </authorList>
    </citation>
    <scope>NUCLEOTIDE SEQUENCE</scope>
    <source>
        <tissue evidence="1">Brain</tissue>
    </source>
</reference>
<gene>
    <name evidence="1" type="primary">Nfu_g_1_025883</name>
</gene>
<proteinExistence type="predicted"/>
<reference evidence="1" key="1">
    <citation type="submission" date="2016-05" db="EMBL/GenBank/DDBJ databases">
        <authorList>
            <person name="Lavstsen T."/>
            <person name="Jespersen J.S."/>
        </authorList>
    </citation>
    <scope>NUCLEOTIDE SEQUENCE</scope>
    <source>
        <tissue evidence="1">Brain</tissue>
    </source>
</reference>
<protein>
    <submittedName>
        <fullName evidence="1">Uncharacterized protein</fullName>
    </submittedName>
</protein>
<dbReference type="AlphaFoldDB" id="A0A1A7ZC63"/>
<sequence>MNYRSDKSVKAMEALNKDLNKQNWKEVYVNDINAAYTSFMKILLKSYNDNCKLIKST</sequence>
<accession>A0A1A7ZC63</accession>
<name>A0A1A7ZC63_NOTFU</name>
<feature type="non-terminal residue" evidence="1">
    <location>
        <position position="57"/>
    </location>
</feature>
<dbReference type="EMBL" id="HADY01001210">
    <property type="protein sequence ID" value="SBP39695.1"/>
    <property type="molecule type" value="Transcribed_RNA"/>
</dbReference>
<evidence type="ECO:0000313" key="1">
    <source>
        <dbReference type="EMBL" id="SBP39695.1"/>
    </source>
</evidence>
<organism evidence="1">
    <name type="scientific">Nothobranchius furzeri</name>
    <name type="common">Turquoise killifish</name>
    <dbReference type="NCBI Taxonomy" id="105023"/>
    <lineage>
        <taxon>Eukaryota</taxon>
        <taxon>Metazoa</taxon>
        <taxon>Chordata</taxon>
        <taxon>Craniata</taxon>
        <taxon>Vertebrata</taxon>
        <taxon>Euteleostomi</taxon>
        <taxon>Actinopterygii</taxon>
        <taxon>Neopterygii</taxon>
        <taxon>Teleostei</taxon>
        <taxon>Neoteleostei</taxon>
        <taxon>Acanthomorphata</taxon>
        <taxon>Ovalentaria</taxon>
        <taxon>Atherinomorphae</taxon>
        <taxon>Cyprinodontiformes</taxon>
        <taxon>Nothobranchiidae</taxon>
        <taxon>Nothobranchius</taxon>
    </lineage>
</organism>